<name>A0ABW3RQC4_9SPHI</name>
<gene>
    <name evidence="2" type="ORF">ACFQ2C_17710</name>
</gene>
<dbReference type="Pfam" id="PF00027">
    <property type="entry name" value="cNMP_binding"/>
    <property type="match status" value="1"/>
</dbReference>
<accession>A0ABW3RQC4</accession>
<keyword evidence="3" id="KW-1185">Reference proteome</keyword>
<dbReference type="PROSITE" id="PS50042">
    <property type="entry name" value="CNMP_BINDING_3"/>
    <property type="match status" value="1"/>
</dbReference>
<reference evidence="3" key="1">
    <citation type="journal article" date="2019" name="Int. J. Syst. Evol. Microbiol.">
        <title>The Global Catalogue of Microorganisms (GCM) 10K type strain sequencing project: providing services to taxonomists for standard genome sequencing and annotation.</title>
        <authorList>
            <consortium name="The Broad Institute Genomics Platform"/>
            <consortium name="The Broad Institute Genome Sequencing Center for Infectious Disease"/>
            <person name="Wu L."/>
            <person name="Ma J."/>
        </authorList>
    </citation>
    <scope>NUCLEOTIDE SEQUENCE [LARGE SCALE GENOMIC DNA]</scope>
    <source>
        <strain evidence="3">CCUG 52468</strain>
    </source>
</reference>
<proteinExistence type="predicted"/>
<dbReference type="InterPro" id="IPR014710">
    <property type="entry name" value="RmlC-like_jellyroll"/>
</dbReference>
<organism evidence="2 3">
    <name type="scientific">Sphingobacterium daejeonense</name>
    <dbReference type="NCBI Taxonomy" id="371142"/>
    <lineage>
        <taxon>Bacteria</taxon>
        <taxon>Pseudomonadati</taxon>
        <taxon>Bacteroidota</taxon>
        <taxon>Sphingobacteriia</taxon>
        <taxon>Sphingobacteriales</taxon>
        <taxon>Sphingobacteriaceae</taxon>
        <taxon>Sphingobacterium</taxon>
    </lineage>
</organism>
<dbReference type="Gene3D" id="2.60.120.10">
    <property type="entry name" value="Jelly Rolls"/>
    <property type="match status" value="1"/>
</dbReference>
<sequence>MYKKLLSNISSYIHLSEEEKIKLESLFLFKRIKKNEFFLREGEVANSVGFINSGLFRYYLNEDGEIKTFAFSKENEYISNHESFLTKTPSTKSIQALENSEILVISREGLEKFYEEFNEGEKFGRKIMEGLFIYYLQELTSFYSHSPEQRYLKILEQQPELIQRISQYHIASYLGIKPQSLSRIRSRLA</sequence>
<dbReference type="CDD" id="cd00038">
    <property type="entry name" value="CAP_ED"/>
    <property type="match status" value="1"/>
</dbReference>
<dbReference type="InterPro" id="IPR000595">
    <property type="entry name" value="cNMP-bd_dom"/>
</dbReference>
<dbReference type="RefSeq" id="WP_380898780.1">
    <property type="nucleotide sequence ID" value="NZ_JBHTKY010000044.1"/>
</dbReference>
<evidence type="ECO:0000313" key="3">
    <source>
        <dbReference type="Proteomes" id="UP001597205"/>
    </source>
</evidence>
<feature type="domain" description="Cyclic nucleotide-binding" evidence="1">
    <location>
        <begin position="11"/>
        <end position="113"/>
    </location>
</feature>
<dbReference type="Proteomes" id="UP001597205">
    <property type="component" value="Unassembled WGS sequence"/>
</dbReference>
<dbReference type="SUPFAM" id="SSF51206">
    <property type="entry name" value="cAMP-binding domain-like"/>
    <property type="match status" value="1"/>
</dbReference>
<dbReference type="EMBL" id="JBHTKY010000044">
    <property type="protein sequence ID" value="MFD1167439.1"/>
    <property type="molecule type" value="Genomic_DNA"/>
</dbReference>
<dbReference type="InterPro" id="IPR018490">
    <property type="entry name" value="cNMP-bd_dom_sf"/>
</dbReference>
<evidence type="ECO:0000313" key="2">
    <source>
        <dbReference type="EMBL" id="MFD1167439.1"/>
    </source>
</evidence>
<evidence type="ECO:0000259" key="1">
    <source>
        <dbReference type="PROSITE" id="PS50042"/>
    </source>
</evidence>
<comment type="caution">
    <text evidence="2">The sequence shown here is derived from an EMBL/GenBank/DDBJ whole genome shotgun (WGS) entry which is preliminary data.</text>
</comment>
<protein>
    <submittedName>
        <fullName evidence="2">Crp/Fnr family transcriptional regulator</fullName>
    </submittedName>
</protein>